<evidence type="ECO:0000313" key="3">
    <source>
        <dbReference type="Proteomes" id="UP000006565"/>
    </source>
</evidence>
<protein>
    <submittedName>
        <fullName evidence="2">Uncharacterized protein</fullName>
    </submittedName>
</protein>
<dbReference type="STRING" id="679926.Mpet_0481"/>
<keyword evidence="3" id="KW-1185">Reference proteome</keyword>
<keyword evidence="1" id="KW-0472">Membrane</keyword>
<feature type="transmembrane region" description="Helical" evidence="1">
    <location>
        <begin position="42"/>
        <end position="62"/>
    </location>
</feature>
<feature type="transmembrane region" description="Helical" evidence="1">
    <location>
        <begin position="74"/>
        <end position="97"/>
    </location>
</feature>
<dbReference type="OrthoDB" id="60662at2157"/>
<proteinExistence type="predicted"/>
<keyword evidence="1" id="KW-1133">Transmembrane helix</keyword>
<dbReference type="EMBL" id="CP002117">
    <property type="protein sequence ID" value="ADN35255.1"/>
    <property type="molecule type" value="Genomic_DNA"/>
</dbReference>
<feature type="transmembrane region" description="Helical" evidence="1">
    <location>
        <begin position="103"/>
        <end position="125"/>
    </location>
</feature>
<organism evidence="2 3">
    <name type="scientific">Methanolacinia petrolearia (strain DSM 11571 / OCM 486 / SEBR 4847)</name>
    <name type="common">Methanoplanus petrolearius</name>
    <dbReference type="NCBI Taxonomy" id="679926"/>
    <lineage>
        <taxon>Archaea</taxon>
        <taxon>Methanobacteriati</taxon>
        <taxon>Methanobacteriota</taxon>
        <taxon>Stenosarchaea group</taxon>
        <taxon>Methanomicrobia</taxon>
        <taxon>Methanomicrobiales</taxon>
        <taxon>Methanomicrobiaceae</taxon>
        <taxon>Methanolacinia</taxon>
    </lineage>
</organism>
<dbReference type="AlphaFoldDB" id="E1RH31"/>
<dbReference type="Proteomes" id="UP000006565">
    <property type="component" value="Chromosome"/>
</dbReference>
<dbReference type="KEGG" id="mpi:Mpet_0481"/>
<gene>
    <name evidence="2" type="ordered locus">Mpet_0481</name>
</gene>
<evidence type="ECO:0000256" key="1">
    <source>
        <dbReference type="SAM" id="Phobius"/>
    </source>
</evidence>
<feature type="transmembrane region" description="Helical" evidence="1">
    <location>
        <begin position="12"/>
        <end position="30"/>
    </location>
</feature>
<evidence type="ECO:0000313" key="2">
    <source>
        <dbReference type="EMBL" id="ADN35255.1"/>
    </source>
</evidence>
<accession>E1RH31</accession>
<reference evidence="2 3" key="1">
    <citation type="journal article" date="2010" name="Stand. Genomic Sci.">
        <title>Complete genome sequence of Methanoplanus petrolearius type strain (SEBR 4847).</title>
        <authorList>
            <person name="Brambilla E."/>
            <person name="Djao O.D."/>
            <person name="Daligault H."/>
            <person name="Lapidus A."/>
            <person name="Lucas S."/>
            <person name="Hammon N."/>
            <person name="Nolan M."/>
            <person name="Tice H."/>
            <person name="Cheng J.F."/>
            <person name="Han C."/>
            <person name="Tapia R."/>
            <person name="Goodwin L."/>
            <person name="Pitluck S."/>
            <person name="Liolios K."/>
            <person name="Ivanova N."/>
            <person name="Mavromatis K."/>
            <person name="Mikhailova N."/>
            <person name="Pati A."/>
            <person name="Chen A."/>
            <person name="Palaniappan K."/>
            <person name="Land M."/>
            <person name="Hauser L."/>
            <person name="Chang Y.J."/>
            <person name="Jeffries C.D."/>
            <person name="Rohde M."/>
            <person name="Spring S."/>
            <person name="Sikorski J."/>
            <person name="Goker M."/>
            <person name="Woyke T."/>
            <person name="Bristow J."/>
            <person name="Eisen J.A."/>
            <person name="Markowitz V."/>
            <person name="Hugenholtz P."/>
            <person name="Kyrpides N.C."/>
            <person name="Klenk H.P."/>
        </authorList>
    </citation>
    <scope>NUCLEOTIDE SEQUENCE [LARGE SCALE GENOMIC DNA]</scope>
    <source>
        <strain evidence="3">DSM 11571 / OCM 486 / SEBR 4847</strain>
    </source>
</reference>
<dbReference type="GeneID" id="9742929"/>
<keyword evidence="1" id="KW-0812">Transmembrane</keyword>
<dbReference type="RefSeq" id="WP_013328433.1">
    <property type="nucleotide sequence ID" value="NC_014507.1"/>
</dbReference>
<sequence length="133" mass="14572">MSLPKSRYSRAVLGGIVTWLVPFLVSLLFYNQNGLTIDVFLFKSIMIVVGAIVGALMIVWYFRPETENFLRAGIIFGATALAVNWVLDLVVLCGMLGEDPLSWFAGVGVRYLVIPVMSITVGYIAEEKAGVNP</sequence>
<dbReference type="HOGENOM" id="CLU_1965588_0_0_2"/>
<dbReference type="eggNOG" id="arCOG04982">
    <property type="taxonomic scope" value="Archaea"/>
</dbReference>
<name>E1RH31_METP4</name>